<evidence type="ECO:0000256" key="1">
    <source>
        <dbReference type="SAM" id="Phobius"/>
    </source>
</evidence>
<feature type="transmembrane region" description="Helical" evidence="1">
    <location>
        <begin position="42"/>
        <end position="61"/>
    </location>
</feature>
<dbReference type="EMBL" id="LT629711">
    <property type="protein sequence ID" value="SDO81332.1"/>
    <property type="molecule type" value="Genomic_DNA"/>
</dbReference>
<keyword evidence="1" id="KW-0472">Membrane</keyword>
<dbReference type="Pfam" id="PF07676">
    <property type="entry name" value="PD40"/>
    <property type="match status" value="2"/>
</dbReference>
<protein>
    <submittedName>
        <fullName evidence="2">WD40-like Beta Propeller Repeat</fullName>
    </submittedName>
</protein>
<dbReference type="InterPro" id="IPR011042">
    <property type="entry name" value="6-blade_b-propeller_TolB-like"/>
</dbReference>
<accession>A0A1H0MLQ0</accession>
<dbReference type="STRING" id="443156.SAMN04489867_0653"/>
<dbReference type="RefSeq" id="WP_091781425.1">
    <property type="nucleotide sequence ID" value="NZ_LT629711.1"/>
</dbReference>
<reference evidence="3" key="1">
    <citation type="submission" date="2016-10" db="EMBL/GenBank/DDBJ databases">
        <authorList>
            <person name="Varghese N."/>
            <person name="Submissions S."/>
        </authorList>
    </citation>
    <scope>NUCLEOTIDE SEQUENCE [LARGE SCALE GENOMIC DNA]</scope>
    <source>
        <strain evidence="3">DSM 22329</strain>
    </source>
</reference>
<evidence type="ECO:0000313" key="3">
    <source>
        <dbReference type="Proteomes" id="UP000199077"/>
    </source>
</evidence>
<sequence>MSVDDLARTAAQQLRAATEKEVEPMAMLTELHHTRSRRRMTVGASTLILAVAVITAVAFWGPGREKAQLPAGTPSTAPTARGEVLLLQTGGTGRTQAYGGTIEHVPVSGTSGLLSLSFAPDGQSLAYVWSPGPRPGGGRFNGEVRVLDQQSGADRALGPCRFPCPVTWSPDGRGVLTSGGGGLRRYDVSTGSWTQVAVPSGWVVDGLDVSGAGRVAISGSVEGQPALMAVDLDGRSPEVVARPGAKAWVTEPRWSPDGRTLAYVHRAAAFDDMTADADISLRTVSSDGSGDRVVATLGHCVCGGVLPGMDWSPDGHLAVAMSAEPFQVFTVTLDGTMTDIGHPGGGPVAWRPAG</sequence>
<proteinExistence type="predicted"/>
<keyword evidence="1" id="KW-0812">Transmembrane</keyword>
<name>A0A1H0MLQ0_9MICO</name>
<keyword evidence="3" id="KW-1185">Reference proteome</keyword>
<dbReference type="OrthoDB" id="262125at2"/>
<dbReference type="Proteomes" id="UP000199077">
    <property type="component" value="Chromosome I"/>
</dbReference>
<dbReference type="Gene3D" id="2.120.10.30">
    <property type="entry name" value="TolB, C-terminal domain"/>
    <property type="match status" value="1"/>
</dbReference>
<dbReference type="AlphaFoldDB" id="A0A1H0MLQ0"/>
<keyword evidence="1" id="KW-1133">Transmembrane helix</keyword>
<dbReference type="InterPro" id="IPR011659">
    <property type="entry name" value="WD40"/>
</dbReference>
<organism evidence="2 3">
    <name type="scientific">Pedococcus dokdonensis</name>
    <dbReference type="NCBI Taxonomy" id="443156"/>
    <lineage>
        <taxon>Bacteria</taxon>
        <taxon>Bacillati</taxon>
        <taxon>Actinomycetota</taxon>
        <taxon>Actinomycetes</taxon>
        <taxon>Micrococcales</taxon>
        <taxon>Intrasporangiaceae</taxon>
        <taxon>Pedococcus</taxon>
    </lineage>
</organism>
<dbReference type="SUPFAM" id="SSF82171">
    <property type="entry name" value="DPP6 N-terminal domain-like"/>
    <property type="match status" value="1"/>
</dbReference>
<evidence type="ECO:0000313" key="2">
    <source>
        <dbReference type="EMBL" id="SDO81332.1"/>
    </source>
</evidence>
<gene>
    <name evidence="2" type="ORF">SAMN04489867_0653</name>
</gene>